<proteinExistence type="inferred from homology"/>
<evidence type="ECO:0000256" key="1">
    <source>
        <dbReference type="ARBA" id="ARBA00001913"/>
    </source>
</evidence>
<keyword evidence="6 10" id="KW-0732">Signal</keyword>
<dbReference type="OrthoDB" id="27683at2759"/>
<feature type="domain" description="UGGT thioredoxin-like" evidence="13">
    <location>
        <begin position="420"/>
        <end position="672"/>
    </location>
</feature>
<feature type="domain" description="Glucosyltransferase 24 catalytic" evidence="15">
    <location>
        <begin position="1209"/>
        <end position="1475"/>
    </location>
</feature>
<evidence type="ECO:0000313" key="17">
    <source>
        <dbReference type="Proteomes" id="UP000271241"/>
    </source>
</evidence>
<protein>
    <submittedName>
        <fullName evidence="16">UDP-glucose:Glyco protein glucosyltransferase-domain-containing protein</fullName>
    </submittedName>
</protein>
<keyword evidence="7" id="KW-0256">Endoplasmic reticulum</keyword>
<dbReference type="EMBL" id="KZ992457">
    <property type="protein sequence ID" value="RKP10347.1"/>
    <property type="molecule type" value="Genomic_DNA"/>
</dbReference>
<dbReference type="InterPro" id="IPR009448">
    <property type="entry name" value="UDP-g_GGtrans"/>
</dbReference>
<comment type="subcellular location">
    <subcellularLocation>
        <location evidence="2">Endoplasmic reticulum lumen</location>
    </subcellularLocation>
</comment>
<dbReference type="UniPathway" id="UPA00378"/>
<feature type="domain" description="UGGT thioredoxin-like" evidence="11">
    <location>
        <begin position="39"/>
        <end position="223"/>
    </location>
</feature>
<dbReference type="InterPro" id="IPR029044">
    <property type="entry name" value="Nucleotide-diphossugar_trans"/>
</dbReference>
<dbReference type="Pfam" id="PF18402">
    <property type="entry name" value="Thioredoxin_14"/>
    <property type="match status" value="1"/>
</dbReference>
<dbReference type="InterPro" id="IPR040693">
    <property type="entry name" value="UGGT_TRXL_1"/>
</dbReference>
<dbReference type="InterPro" id="IPR040525">
    <property type="entry name" value="UGGT_TRXL_4"/>
</dbReference>
<evidence type="ECO:0000256" key="5">
    <source>
        <dbReference type="ARBA" id="ARBA00022679"/>
    </source>
</evidence>
<feature type="compositionally biased region" description="Acidic residues" evidence="9">
    <location>
        <begin position="267"/>
        <end position="281"/>
    </location>
</feature>
<evidence type="ECO:0000259" key="14">
    <source>
        <dbReference type="Pfam" id="PF18403"/>
    </source>
</evidence>
<feature type="domain" description="UDP-glucose:glycoprotein glucosyltransferase thioredoxin-like" evidence="14">
    <location>
        <begin position="727"/>
        <end position="873"/>
    </location>
</feature>
<evidence type="ECO:0000256" key="2">
    <source>
        <dbReference type="ARBA" id="ARBA00004319"/>
    </source>
</evidence>
<dbReference type="Proteomes" id="UP000271241">
    <property type="component" value="Unassembled WGS sequence"/>
</dbReference>
<feature type="chain" id="PRO_5020926383" evidence="10">
    <location>
        <begin position="25"/>
        <end position="1524"/>
    </location>
</feature>
<keyword evidence="17" id="KW-1185">Reference proteome</keyword>
<feature type="region of interest" description="Disordered" evidence="9">
    <location>
        <begin position="1480"/>
        <end position="1524"/>
    </location>
</feature>
<dbReference type="GO" id="GO:0003980">
    <property type="term" value="F:UDP-glucose:glycoprotein glucosyltransferase activity"/>
    <property type="evidence" value="ECO:0007669"/>
    <property type="project" value="InterPro"/>
</dbReference>
<organism evidence="16 17">
    <name type="scientific">Thamnocephalis sphaerospora</name>
    <dbReference type="NCBI Taxonomy" id="78915"/>
    <lineage>
        <taxon>Eukaryota</taxon>
        <taxon>Fungi</taxon>
        <taxon>Fungi incertae sedis</taxon>
        <taxon>Zoopagomycota</taxon>
        <taxon>Zoopagomycotina</taxon>
        <taxon>Zoopagomycetes</taxon>
        <taxon>Zoopagales</taxon>
        <taxon>Sigmoideomycetaceae</taxon>
        <taxon>Thamnocephalis</taxon>
    </lineage>
</organism>
<feature type="domain" description="UGGT thioredoxin-like" evidence="12">
    <location>
        <begin position="293"/>
        <end position="406"/>
    </location>
</feature>
<feature type="region of interest" description="Disordered" evidence="9">
    <location>
        <begin position="255"/>
        <end position="286"/>
    </location>
</feature>
<evidence type="ECO:0000256" key="3">
    <source>
        <dbReference type="ARBA" id="ARBA00004922"/>
    </source>
</evidence>
<dbReference type="GO" id="GO:0018279">
    <property type="term" value="P:protein N-linked glycosylation via asparagine"/>
    <property type="evidence" value="ECO:0007669"/>
    <property type="project" value="TreeGrafter"/>
</dbReference>
<comment type="cofactor">
    <cofactor evidence="1">
        <name>Ca(2+)</name>
        <dbReference type="ChEBI" id="CHEBI:29108"/>
    </cofactor>
</comment>
<dbReference type="Pfam" id="PF18401">
    <property type="entry name" value="Thioredoxin_13"/>
    <property type="match status" value="1"/>
</dbReference>
<sequence>MRKHCPPFAALVALLLGAAELASAGTPPVRAGLRTPWAAPNILLEVGEYIAAENASAYFPYIGAVTKSLPEARTPAALHQHAFSIIKDNGFLAGDLALPLLNMSLALHTGAPAVEADYQYYRVEVAPHAEARDACDVWADWQGQRACSPDELVKLANLHKGATPRLHEHDRTLGPKGEEKGTVVLYGDIASPQLPAFHQFLIKLSESAGVRYVLRWKPSDADDATQASTEKLWLAGYGVELALKSTEYMVLDDRNKKDGDADKNAESGDEAADAAEDDDSDGNEKLVDDDVDAELGMNAAQMIVAARNPLAALRKLSGNFPKYAPHLAGRKPSKELQDEIGRLQALSTKPGVTGLWVNGVPLNLQFTGVFQLLRLLRSEYAGVTALQQLGLSANQAVELLYHAHRLNEKSRKMAWFGEAYDVRDHVEGGRAVVFMNDIEKDARYRSWPRDLFEILRPTRPGQLIRLAKNAVTVQIMLDLSSVQSLIAISKDVLDIIQANVPMRFAVVPIVGDDEDANGTKMAKLFYYFSQQYGRKGFIQFFDKERADKKKKKAKKAEEGENTDADDAAATPVKLSLEEVLQADSEATALTAAARAMCRRLRLRAGKDEAMYVNGKYYKFSPVDYRRHLADIYNSIIQYLQQRLFDGGVEEKTDIYEHFLTLPEVRTRMNPHVYEETPRSINWLDTKTISPAALRDILYINGGESSCLDADQHHHARTLTLPILPQATTSQLRIAALHNPGQKTVQPLVPASFFYQLARKPLSKEHLQAAIAELDRVIAGKVLLDEGDDESAAAVAAHNAAAATIVAAVGAQSADRYIVINSRIVGPVPTEDRFESDDFELLIGYERENRITRPHQYLSALSVRPEYSDTLLYASSILGRLAQSSFVGDAFDKPGVIQRENTMDRIGARHALFTVGTPFKSTIRVQAILDPLSEMTQKWASILEVLGGISGVSVQVYLNPNTLMQELPLKRFYQFLMPSRLEYDEQTGATLATRATFTDLPEDMLLTMGLDTISAWLAMPTVSEHDLDNLKLDSSSRFSSVDAVFELEHLLVEGHVRDLTPDNPRGLQLNFGTTANPAQEDTSVMANVGYFQLKANPGVFHLTIREGRSSEFYRLQGIDRVMWNNEDEAEGSAASDEQEETKVDTRITINSFEGVVLFPTVRKRPGYETRELLGEDGEQDHTLLGSIKDKMTGWMGGKKADGVAPGKAEINIFSVASGHLYERFLSVMITSVMRHTKSTVKFWFIENFLSPSFKDFLPHLAKELNFDFELITYQWPHWLRKQSEKQRKIWGYKILFLDVLFPLDLEKVVFVDADQIVRADLKELVDLDLQGAPYGYTPFCADREEMDGFRFWREGYWKTHLRGKPYHISALYVVDLVRFRAMAAGDMLRGQYQALSADPNSLANLDQDLPNNMQDDVPIFSLPQEWLWCETWCSDASLKQAKTIDLCNNPLTKEPKLDRARRQIPEWSEYDAEVAALAARVAAAKEQQSTEQPTEAETPTSSNSDEEYEADADVDAEEDAEHDEL</sequence>
<feature type="compositionally biased region" description="Basic and acidic residues" evidence="9">
    <location>
        <begin position="255"/>
        <end position="266"/>
    </location>
</feature>
<evidence type="ECO:0000256" key="10">
    <source>
        <dbReference type="SAM" id="SignalP"/>
    </source>
</evidence>
<dbReference type="Gene3D" id="3.90.550.10">
    <property type="entry name" value="Spore Coat Polysaccharide Biosynthesis Protein SpsA, Chain A"/>
    <property type="match status" value="1"/>
</dbReference>
<feature type="compositionally biased region" description="Polar residues" evidence="9">
    <location>
        <begin position="1485"/>
        <end position="1502"/>
    </location>
</feature>
<accession>A0A4P9XVN2</accession>
<dbReference type="InterPro" id="IPR040692">
    <property type="entry name" value="UGGT_TRXL_3"/>
</dbReference>
<evidence type="ECO:0000259" key="12">
    <source>
        <dbReference type="Pfam" id="PF18401"/>
    </source>
</evidence>
<evidence type="ECO:0000256" key="7">
    <source>
        <dbReference type="ARBA" id="ARBA00022824"/>
    </source>
</evidence>
<comment type="similarity">
    <text evidence="4">Belongs to the glycosyltransferase 8 family.</text>
</comment>
<dbReference type="Pfam" id="PF06427">
    <property type="entry name" value="UDP-g_GGTase"/>
    <property type="match status" value="1"/>
</dbReference>
<name>A0A4P9XVN2_9FUNG</name>
<evidence type="ECO:0000313" key="16">
    <source>
        <dbReference type="EMBL" id="RKP10347.1"/>
    </source>
</evidence>
<dbReference type="Pfam" id="PF18404">
    <property type="entry name" value="Glyco_transf_24"/>
    <property type="match status" value="1"/>
</dbReference>
<feature type="compositionally biased region" description="Acidic residues" evidence="9">
    <location>
        <begin position="1503"/>
        <end position="1524"/>
    </location>
</feature>
<reference evidence="17" key="1">
    <citation type="journal article" date="2018" name="Nat. Microbiol.">
        <title>Leveraging single-cell genomics to expand the fungal tree of life.</title>
        <authorList>
            <person name="Ahrendt S.R."/>
            <person name="Quandt C.A."/>
            <person name="Ciobanu D."/>
            <person name="Clum A."/>
            <person name="Salamov A."/>
            <person name="Andreopoulos B."/>
            <person name="Cheng J.F."/>
            <person name="Woyke T."/>
            <person name="Pelin A."/>
            <person name="Henrissat B."/>
            <person name="Reynolds N.K."/>
            <person name="Benny G.L."/>
            <person name="Smith M.E."/>
            <person name="James T.Y."/>
            <person name="Grigoriev I.V."/>
        </authorList>
    </citation>
    <scope>NUCLEOTIDE SEQUENCE [LARGE SCALE GENOMIC DNA]</scope>
    <source>
        <strain evidence="17">RSA 1356</strain>
    </source>
</reference>
<comment type="pathway">
    <text evidence="3">Protein modification; protein glycosylation.</text>
</comment>
<feature type="signal peptide" evidence="10">
    <location>
        <begin position="1"/>
        <end position="24"/>
    </location>
</feature>
<dbReference type="GO" id="GO:0005788">
    <property type="term" value="C:endoplasmic reticulum lumen"/>
    <property type="evidence" value="ECO:0007669"/>
    <property type="project" value="UniProtKB-SubCell"/>
</dbReference>
<evidence type="ECO:0000259" key="15">
    <source>
        <dbReference type="Pfam" id="PF18404"/>
    </source>
</evidence>
<evidence type="ECO:0000256" key="9">
    <source>
        <dbReference type="SAM" id="MobiDB-lite"/>
    </source>
</evidence>
<evidence type="ECO:0000256" key="6">
    <source>
        <dbReference type="ARBA" id="ARBA00022729"/>
    </source>
</evidence>
<evidence type="ECO:0000259" key="13">
    <source>
        <dbReference type="Pfam" id="PF18402"/>
    </source>
</evidence>
<dbReference type="STRING" id="78915.A0A4P9XVN2"/>
<dbReference type="GO" id="GO:0036503">
    <property type="term" value="P:ERAD pathway"/>
    <property type="evidence" value="ECO:0007669"/>
    <property type="project" value="TreeGrafter"/>
</dbReference>
<evidence type="ECO:0000256" key="4">
    <source>
        <dbReference type="ARBA" id="ARBA00006351"/>
    </source>
</evidence>
<evidence type="ECO:0000256" key="8">
    <source>
        <dbReference type="ARBA" id="ARBA00023180"/>
    </source>
</evidence>
<dbReference type="FunFam" id="3.90.550.10:FF:000065">
    <property type="entry name" value="UDP-glucose:glycoprotein glucosyltransferase, putative"/>
    <property type="match status" value="1"/>
</dbReference>
<dbReference type="InterPro" id="IPR040497">
    <property type="entry name" value="Glyco_transf_24"/>
</dbReference>
<gene>
    <name evidence="16" type="ORF">THASP1DRAFT_12948</name>
</gene>
<dbReference type="Pfam" id="PF18400">
    <property type="entry name" value="Thioredoxin_12"/>
    <property type="match status" value="1"/>
</dbReference>
<keyword evidence="5 16" id="KW-0808">Transferase</keyword>
<dbReference type="PANTHER" id="PTHR11226">
    <property type="entry name" value="UDP-GLUCOSE GLYCOPROTEIN:GLUCOSYLTRANSFERASE"/>
    <property type="match status" value="1"/>
</dbReference>
<dbReference type="InterPro" id="IPR040694">
    <property type="entry name" value="UGGT_TRXL_2"/>
</dbReference>
<dbReference type="GO" id="GO:0051082">
    <property type="term" value="F:unfolded protein binding"/>
    <property type="evidence" value="ECO:0007669"/>
    <property type="project" value="TreeGrafter"/>
</dbReference>
<dbReference type="PANTHER" id="PTHR11226:SF0">
    <property type="entry name" value="UDP-GLUCOSE:GLYCOPROTEIN GLUCOSYLTRANSFERASE"/>
    <property type="match status" value="1"/>
</dbReference>
<dbReference type="CDD" id="cd06432">
    <property type="entry name" value="GT8_HUGT1_C_like"/>
    <property type="match status" value="1"/>
</dbReference>
<evidence type="ECO:0000259" key="11">
    <source>
        <dbReference type="Pfam" id="PF18400"/>
    </source>
</evidence>
<dbReference type="Pfam" id="PF18403">
    <property type="entry name" value="Thioredoxin_15"/>
    <property type="match status" value="1"/>
</dbReference>
<dbReference type="SUPFAM" id="SSF53448">
    <property type="entry name" value="Nucleotide-diphospho-sugar transferases"/>
    <property type="match status" value="1"/>
</dbReference>
<keyword evidence="8" id="KW-0325">Glycoprotein</keyword>